<evidence type="ECO:0000259" key="1">
    <source>
        <dbReference type="Pfam" id="PF00669"/>
    </source>
</evidence>
<keyword evidence="2" id="KW-0282">Flagellum</keyword>
<reference evidence="2 3" key="1">
    <citation type="submission" date="2022-01" db="EMBL/GenBank/DDBJ databases">
        <title>Dethiosulfovibrio faecalis sp. nov., a novel proteolytic, non-sulfur-reducing bacterium isolated from a marine aquaculture solid waste bioreactor.</title>
        <authorList>
            <person name="Grabowski S."/>
            <person name="Apolinario E."/>
            <person name="Schneider N."/>
            <person name="Marshall C.W."/>
            <person name="Sowers K.R."/>
        </authorList>
    </citation>
    <scope>NUCLEOTIDE SEQUENCE [LARGE SCALE GENOMIC DNA]</scope>
    <source>
        <strain evidence="2 3">DSM 12590</strain>
    </source>
</reference>
<dbReference type="InterPro" id="IPR001492">
    <property type="entry name" value="Flagellin"/>
</dbReference>
<dbReference type="PANTHER" id="PTHR42792">
    <property type="entry name" value="FLAGELLIN"/>
    <property type="match status" value="1"/>
</dbReference>
<dbReference type="Pfam" id="PF00669">
    <property type="entry name" value="Flagellin_N"/>
    <property type="match status" value="1"/>
</dbReference>
<dbReference type="EMBL" id="JAKGUF010000003">
    <property type="protein sequence ID" value="MCF4144478.1"/>
    <property type="molecule type" value="Genomic_DNA"/>
</dbReference>
<protein>
    <submittedName>
        <fullName evidence="2">Flagellin</fullName>
    </submittedName>
</protein>
<sequence>MRVYHNVPALFAYNSLNATNSNLQKSINKLSTGLRINSAADDAAGLAISEKMRAQINGLDQAVSNSQDGISMIQTAEGALNETHSILQRMRELSVQSANDTLTNQDRKYIQDEVDQLSEEIDRISTTTQFNKKKLLDGSASALWSSDKLETKAFIRGSLRTVDQFGQKSAAEGNYKISISANPGESEIQKSDVFTIKHENVAMNVGLNTEAGARSVSIDSLPAGDYNVTVTTPTDIIGTASQKYNFGAISAGTGYATAAAGASIMYEVLSVNTASNTVVVRAESYVMSAGGTVTNHRDENLTLTTASKTAYTGLGFDMGTAALAIADITAFQVGGRYVMHLAGSGAANVDASINVSASINSTWAAAGNWSTAAAALAQDRGFGVQLTALQNNDVHFRTFYLNTQNGQVFQSDIRIGFNENTTAYTSFGDTAALASFTAAYVGQVAEGDVSLRDLDKFWDANGRFLLDDPQDITITQGDGSKASVTLNSTDTLNDVAKKLNDAIAFDLGQSKYVGADADMFVSFVGEDDVVASTPESVQGTMVIRSAVSGKGGELAFAGDEDVINALSLNVIQDSSENEFRVSVQDAHNGNTVASAVKITGNMLRGVVHENVDVEFDAMANIDVAWSDAARGFLLTRDSDVYETTVHLADNSTVFQIGANEKEDMGISMGDMGARALGVDSIVVTDRE</sequence>
<keyword evidence="2" id="KW-0969">Cilium</keyword>
<feature type="domain" description="Flagellin N-terminal" evidence="1">
    <location>
        <begin position="4"/>
        <end position="139"/>
    </location>
</feature>
<dbReference type="Gene3D" id="1.20.1330.10">
    <property type="entry name" value="f41 fragment of flagellin, N-terminal domain"/>
    <property type="match status" value="1"/>
</dbReference>
<name>A0ABS9ETD2_9BACT</name>
<evidence type="ECO:0000313" key="2">
    <source>
        <dbReference type="EMBL" id="MCF4144478.1"/>
    </source>
</evidence>
<feature type="non-terminal residue" evidence="2">
    <location>
        <position position="687"/>
    </location>
</feature>
<dbReference type="Gene3D" id="3.30.70.2120">
    <property type="match status" value="1"/>
</dbReference>
<dbReference type="PANTHER" id="PTHR42792:SF2">
    <property type="entry name" value="FLAGELLIN"/>
    <property type="match status" value="1"/>
</dbReference>
<keyword evidence="2" id="KW-0966">Cell projection</keyword>
<organism evidence="2 3">
    <name type="scientific">Dethiosulfovibrio acidaminovorans</name>
    <dbReference type="NCBI Taxonomy" id="133535"/>
    <lineage>
        <taxon>Bacteria</taxon>
        <taxon>Thermotogati</taxon>
        <taxon>Synergistota</taxon>
        <taxon>Synergistia</taxon>
        <taxon>Synergistales</taxon>
        <taxon>Dethiosulfovibrionaceae</taxon>
        <taxon>Dethiosulfovibrio</taxon>
    </lineage>
</organism>
<proteinExistence type="predicted"/>
<dbReference type="PRINTS" id="PR00207">
    <property type="entry name" value="FLAGELLIN"/>
</dbReference>
<comment type="caution">
    <text evidence="2">The sequence shown here is derived from an EMBL/GenBank/DDBJ whole genome shotgun (WGS) entry which is preliminary data.</text>
</comment>
<dbReference type="Proteomes" id="UP001200932">
    <property type="component" value="Unassembled WGS sequence"/>
</dbReference>
<dbReference type="InterPro" id="IPR001029">
    <property type="entry name" value="Flagellin_N"/>
</dbReference>
<dbReference type="SUPFAM" id="SSF64518">
    <property type="entry name" value="Phase 1 flagellin"/>
    <property type="match status" value="1"/>
</dbReference>
<keyword evidence="3" id="KW-1185">Reference proteome</keyword>
<evidence type="ECO:0000313" key="3">
    <source>
        <dbReference type="Proteomes" id="UP001200932"/>
    </source>
</evidence>
<gene>
    <name evidence="2" type="ORF">L2W31_03990</name>
</gene>
<dbReference type="RefSeq" id="WP_236114828.1">
    <property type="nucleotide sequence ID" value="NZ_JAKGUF010000003.1"/>
</dbReference>
<accession>A0ABS9ETD2</accession>